<evidence type="ECO:0000313" key="3">
    <source>
        <dbReference type="Proteomes" id="UP000024635"/>
    </source>
</evidence>
<sequence length="85" mass="9542">MDVPATLTLSTSCSQENDAADASTPNFRHRVQHRYPQKLLHRELNAANGTELRRFSLCLLTRSSAIHGQMQSMKEMEQGERNGGN</sequence>
<reference evidence="3" key="1">
    <citation type="journal article" date="2015" name="Nat. Genet.">
        <title>The genome and transcriptome of the zoonotic hookworm Ancylostoma ceylanicum identify infection-specific gene families.</title>
        <authorList>
            <person name="Schwarz E.M."/>
            <person name="Hu Y."/>
            <person name="Antoshechkin I."/>
            <person name="Miller M.M."/>
            <person name="Sternberg P.W."/>
            <person name="Aroian R.V."/>
        </authorList>
    </citation>
    <scope>NUCLEOTIDE SEQUENCE</scope>
    <source>
        <strain evidence="3">HY135</strain>
    </source>
</reference>
<feature type="compositionally biased region" description="Polar residues" evidence="1">
    <location>
        <begin position="7"/>
        <end position="17"/>
    </location>
</feature>
<evidence type="ECO:0000313" key="2">
    <source>
        <dbReference type="EMBL" id="EYC27226.1"/>
    </source>
</evidence>
<name>A0A016VIV8_9BILA</name>
<keyword evidence="3" id="KW-1185">Reference proteome</keyword>
<evidence type="ECO:0000256" key="1">
    <source>
        <dbReference type="SAM" id="MobiDB-lite"/>
    </source>
</evidence>
<feature type="region of interest" description="Disordered" evidence="1">
    <location>
        <begin position="1"/>
        <end position="26"/>
    </location>
</feature>
<organism evidence="2 3">
    <name type="scientific">Ancylostoma ceylanicum</name>
    <dbReference type="NCBI Taxonomy" id="53326"/>
    <lineage>
        <taxon>Eukaryota</taxon>
        <taxon>Metazoa</taxon>
        <taxon>Ecdysozoa</taxon>
        <taxon>Nematoda</taxon>
        <taxon>Chromadorea</taxon>
        <taxon>Rhabditida</taxon>
        <taxon>Rhabditina</taxon>
        <taxon>Rhabditomorpha</taxon>
        <taxon>Strongyloidea</taxon>
        <taxon>Ancylostomatidae</taxon>
        <taxon>Ancylostomatinae</taxon>
        <taxon>Ancylostoma</taxon>
    </lineage>
</organism>
<protein>
    <submittedName>
        <fullName evidence="2">Uncharacterized protein</fullName>
    </submittedName>
</protein>
<gene>
    <name evidence="2" type="primary">Acey_s0009.g587</name>
    <name evidence="2" type="ORF">Y032_0009g587</name>
</gene>
<dbReference type="EMBL" id="JARK01001345">
    <property type="protein sequence ID" value="EYC27226.1"/>
    <property type="molecule type" value="Genomic_DNA"/>
</dbReference>
<accession>A0A016VIV8</accession>
<comment type="caution">
    <text evidence="2">The sequence shown here is derived from an EMBL/GenBank/DDBJ whole genome shotgun (WGS) entry which is preliminary data.</text>
</comment>
<dbReference type="Proteomes" id="UP000024635">
    <property type="component" value="Unassembled WGS sequence"/>
</dbReference>
<proteinExistence type="predicted"/>
<dbReference type="AlphaFoldDB" id="A0A016VIV8"/>